<dbReference type="InterPro" id="IPR036390">
    <property type="entry name" value="WH_DNA-bd_sf"/>
</dbReference>
<dbReference type="SUPFAM" id="SSF46785">
    <property type="entry name" value="Winged helix' DNA-binding domain"/>
    <property type="match status" value="1"/>
</dbReference>
<protein>
    <recommendedName>
        <fullName evidence="12">E2F/DP family winged-helix DNA-binding domain-containing protein</fullName>
    </recommendedName>
</protein>
<evidence type="ECO:0000256" key="7">
    <source>
        <dbReference type="RuleBase" id="RU003796"/>
    </source>
</evidence>
<dbReference type="GO" id="GO:0005667">
    <property type="term" value="C:transcription regulator complex"/>
    <property type="evidence" value="ECO:0007669"/>
    <property type="project" value="InterPro"/>
</dbReference>
<evidence type="ECO:0000256" key="1">
    <source>
        <dbReference type="ARBA" id="ARBA00004123"/>
    </source>
</evidence>
<evidence type="ECO:0000256" key="4">
    <source>
        <dbReference type="ARBA" id="ARBA00023125"/>
    </source>
</evidence>
<evidence type="ECO:0000256" key="3">
    <source>
        <dbReference type="ARBA" id="ARBA00023015"/>
    </source>
</evidence>
<comment type="similarity">
    <text evidence="2 7">Belongs to the E2F/DP family.</text>
</comment>
<accession>A0A1R2BWS2</accession>
<dbReference type="PANTHER" id="PTHR12548:SF9">
    <property type="entry name" value="TRANSCRIPTION FACTOR DP"/>
    <property type="match status" value="1"/>
</dbReference>
<dbReference type="GO" id="GO:0005634">
    <property type="term" value="C:nucleus"/>
    <property type="evidence" value="ECO:0007669"/>
    <property type="project" value="UniProtKB-SubCell"/>
</dbReference>
<keyword evidence="6 7" id="KW-0539">Nucleus</keyword>
<dbReference type="AlphaFoldDB" id="A0A1R2BWS2"/>
<evidence type="ECO:0000313" key="11">
    <source>
        <dbReference type="Proteomes" id="UP000187209"/>
    </source>
</evidence>
<keyword evidence="5 7" id="KW-0804">Transcription</keyword>
<dbReference type="Gene3D" id="1.10.10.10">
    <property type="entry name" value="Winged helix-like DNA-binding domain superfamily/Winged helix DNA-binding domain"/>
    <property type="match status" value="1"/>
</dbReference>
<evidence type="ECO:0000256" key="6">
    <source>
        <dbReference type="ARBA" id="ARBA00023242"/>
    </source>
</evidence>
<dbReference type="SUPFAM" id="SSF144074">
    <property type="entry name" value="E2F-DP heterodimerization region"/>
    <property type="match status" value="1"/>
</dbReference>
<evidence type="ECO:0000256" key="5">
    <source>
        <dbReference type="ARBA" id="ARBA00023163"/>
    </source>
</evidence>
<evidence type="ECO:0000256" key="2">
    <source>
        <dbReference type="ARBA" id="ARBA00010940"/>
    </source>
</evidence>
<comment type="subcellular location">
    <subcellularLocation>
        <location evidence="1 7">Nucleus</location>
    </subcellularLocation>
</comment>
<dbReference type="InterPro" id="IPR014889">
    <property type="entry name" value="Transc_factor_DP_C"/>
</dbReference>
<reference evidence="10 11" key="1">
    <citation type="submission" date="2016-11" db="EMBL/GenBank/DDBJ databases">
        <title>The macronuclear genome of Stentor coeruleus: a giant cell with tiny introns.</title>
        <authorList>
            <person name="Slabodnick M."/>
            <person name="Ruby J.G."/>
            <person name="Reiff S.B."/>
            <person name="Swart E.C."/>
            <person name="Gosai S."/>
            <person name="Prabakaran S."/>
            <person name="Witkowska E."/>
            <person name="Larue G.E."/>
            <person name="Fisher S."/>
            <person name="Freeman R.M."/>
            <person name="Gunawardena J."/>
            <person name="Chu W."/>
            <person name="Stover N.A."/>
            <person name="Gregory B.D."/>
            <person name="Nowacki M."/>
            <person name="Derisi J."/>
            <person name="Roy S.W."/>
            <person name="Marshall W.F."/>
            <person name="Sood P."/>
        </authorList>
    </citation>
    <scope>NUCLEOTIDE SEQUENCE [LARGE SCALE GENOMIC DNA]</scope>
    <source>
        <strain evidence="10">WM001</strain>
    </source>
</reference>
<sequence length="354" mass="41158">MENYLNEYPPHIKYLIDDLESSQDAVNVLSKYISTLPSDPVLKEIYQSLGYSETTESFNKALNLTETISSLKNYYNTIQNDYYEYMNDSWDVTRGIKEEFLKTFYDNKLQDLSEAFDLGLYDFEPDDNSLNSLWATPPVKKVTESISTDESTPRHGRGLKLLTSKVKHIIYSKGFFSYKEVSDELVKELEISDGLDRIKEEKNILRRVYDALNVLIASEVVVKKGKKYVWHHSINDQNDLTKKQIKKQTLKNQEKKVALQELITKYTSMNQLLNRNKQNPDQDTIPFPFIIIATEEHPDNSVKMQSNPSHTEICMKFKKEIQLYGDIEVLMKLKISSDYKKLPSEVQNLLKITC</sequence>
<evidence type="ECO:0000313" key="10">
    <source>
        <dbReference type="EMBL" id="OMJ81259.1"/>
    </source>
</evidence>
<dbReference type="PANTHER" id="PTHR12548">
    <property type="entry name" value="TRANSCRIPTION FACTOR DP"/>
    <property type="match status" value="1"/>
</dbReference>
<dbReference type="Pfam" id="PF08781">
    <property type="entry name" value="DP"/>
    <property type="match status" value="1"/>
</dbReference>
<dbReference type="OrthoDB" id="291955at2759"/>
<feature type="domain" description="Transcription factor DP C-terminal" evidence="8">
    <location>
        <begin position="246"/>
        <end position="341"/>
    </location>
</feature>
<keyword evidence="11" id="KW-1185">Reference proteome</keyword>
<dbReference type="Proteomes" id="UP000187209">
    <property type="component" value="Unassembled WGS sequence"/>
</dbReference>
<dbReference type="InterPro" id="IPR036388">
    <property type="entry name" value="WH-like_DNA-bd_sf"/>
</dbReference>
<dbReference type="SMART" id="SM01372">
    <property type="entry name" value="E2F_TDP"/>
    <property type="match status" value="1"/>
</dbReference>
<feature type="domain" description="E2F/DP family winged-helix DNA-binding" evidence="9">
    <location>
        <begin position="154"/>
        <end position="232"/>
    </location>
</feature>
<dbReference type="GO" id="GO:0000977">
    <property type="term" value="F:RNA polymerase II transcription regulatory region sequence-specific DNA binding"/>
    <property type="evidence" value="ECO:0007669"/>
    <property type="project" value="TreeGrafter"/>
</dbReference>
<organism evidence="10 11">
    <name type="scientific">Stentor coeruleus</name>
    <dbReference type="NCBI Taxonomy" id="5963"/>
    <lineage>
        <taxon>Eukaryota</taxon>
        <taxon>Sar</taxon>
        <taxon>Alveolata</taxon>
        <taxon>Ciliophora</taxon>
        <taxon>Postciliodesmatophora</taxon>
        <taxon>Heterotrichea</taxon>
        <taxon>Heterotrichida</taxon>
        <taxon>Stentoridae</taxon>
        <taxon>Stentor</taxon>
    </lineage>
</organism>
<keyword evidence="3 7" id="KW-0805">Transcription regulation</keyword>
<dbReference type="InterPro" id="IPR003316">
    <property type="entry name" value="E2F_WHTH_DNA-bd_dom"/>
</dbReference>
<evidence type="ECO:0000259" key="8">
    <source>
        <dbReference type="SMART" id="SM01138"/>
    </source>
</evidence>
<proteinExistence type="inferred from homology"/>
<dbReference type="EMBL" id="MPUH01000387">
    <property type="protein sequence ID" value="OMJ81259.1"/>
    <property type="molecule type" value="Genomic_DNA"/>
</dbReference>
<evidence type="ECO:0008006" key="12">
    <source>
        <dbReference type="Google" id="ProtNLM"/>
    </source>
</evidence>
<dbReference type="Gene3D" id="1.20.140.80">
    <property type="entry name" value="Transcription factor DP"/>
    <property type="match status" value="1"/>
</dbReference>
<dbReference type="InterPro" id="IPR037241">
    <property type="entry name" value="E2F-DP_heterodim"/>
</dbReference>
<dbReference type="GO" id="GO:0000981">
    <property type="term" value="F:DNA-binding transcription factor activity, RNA polymerase II-specific"/>
    <property type="evidence" value="ECO:0007669"/>
    <property type="project" value="TreeGrafter"/>
</dbReference>
<dbReference type="InterPro" id="IPR038168">
    <property type="entry name" value="TF_DP_C_sf"/>
</dbReference>
<comment type="caution">
    <text evidence="10">The sequence shown here is derived from an EMBL/GenBank/DDBJ whole genome shotgun (WGS) entry which is preliminary data.</text>
</comment>
<name>A0A1R2BWS2_9CILI</name>
<dbReference type="GO" id="GO:0051726">
    <property type="term" value="P:regulation of cell cycle"/>
    <property type="evidence" value="ECO:0007669"/>
    <property type="project" value="InterPro"/>
</dbReference>
<evidence type="ECO:0000259" key="9">
    <source>
        <dbReference type="SMART" id="SM01372"/>
    </source>
</evidence>
<keyword evidence="4 7" id="KW-0238">DNA-binding</keyword>
<dbReference type="SMART" id="SM01138">
    <property type="entry name" value="DP"/>
    <property type="match status" value="1"/>
</dbReference>
<dbReference type="InterPro" id="IPR015648">
    <property type="entry name" value="Transcrpt_fac_DP"/>
</dbReference>
<dbReference type="Pfam" id="PF02319">
    <property type="entry name" value="WHD_E2F_TDP"/>
    <property type="match status" value="1"/>
</dbReference>
<gene>
    <name evidence="10" type="ORF">SteCoe_18316</name>
</gene>